<dbReference type="Pfam" id="PF00005">
    <property type="entry name" value="ABC_tran"/>
    <property type="match status" value="1"/>
</dbReference>
<dbReference type="InterPro" id="IPR027417">
    <property type="entry name" value="P-loop_NTPase"/>
</dbReference>
<proteinExistence type="predicted"/>
<dbReference type="RefSeq" id="WP_344132511.1">
    <property type="nucleotide sequence ID" value="NZ_BAAALT010000100.1"/>
</dbReference>
<dbReference type="Gene3D" id="3.40.50.300">
    <property type="entry name" value="P-loop containing nucleotide triphosphate hydrolases"/>
    <property type="match status" value="1"/>
</dbReference>
<evidence type="ECO:0000313" key="4">
    <source>
        <dbReference type="EMBL" id="GAA1809631.1"/>
    </source>
</evidence>
<dbReference type="SUPFAM" id="SSF52540">
    <property type="entry name" value="P-loop containing nucleoside triphosphate hydrolases"/>
    <property type="match status" value="1"/>
</dbReference>
<dbReference type="CDD" id="cd03230">
    <property type="entry name" value="ABC_DR_subfamily_A"/>
    <property type="match status" value="1"/>
</dbReference>
<accession>A0ABN2M4Z1</accession>
<dbReference type="Proteomes" id="UP001500218">
    <property type="component" value="Unassembled WGS sequence"/>
</dbReference>
<protein>
    <recommendedName>
        <fullName evidence="3">ABC transporter domain-containing protein</fullName>
    </recommendedName>
</protein>
<name>A0ABN2M4Z1_9ACTN</name>
<dbReference type="SMART" id="SM00382">
    <property type="entry name" value="AAA"/>
    <property type="match status" value="1"/>
</dbReference>
<dbReference type="PROSITE" id="PS50893">
    <property type="entry name" value="ABC_TRANSPORTER_2"/>
    <property type="match status" value="1"/>
</dbReference>
<evidence type="ECO:0000256" key="1">
    <source>
        <dbReference type="ARBA" id="ARBA00022741"/>
    </source>
</evidence>
<keyword evidence="2" id="KW-0067">ATP-binding</keyword>
<keyword evidence="1" id="KW-0547">Nucleotide-binding</keyword>
<dbReference type="EMBL" id="BAAALT010000100">
    <property type="protein sequence ID" value="GAA1809631.1"/>
    <property type="molecule type" value="Genomic_DNA"/>
</dbReference>
<gene>
    <name evidence="4" type="ORF">GCM10009682_34100</name>
</gene>
<feature type="domain" description="ABC transporter" evidence="3">
    <location>
        <begin position="75"/>
        <end position="270"/>
    </location>
</feature>
<comment type="caution">
    <text evidence="4">The sequence shown here is derived from an EMBL/GenBank/DDBJ whole genome shotgun (WGS) entry which is preliminary data.</text>
</comment>
<evidence type="ECO:0000259" key="3">
    <source>
        <dbReference type="PROSITE" id="PS50893"/>
    </source>
</evidence>
<keyword evidence="5" id="KW-1185">Reference proteome</keyword>
<organism evidence="4 5">
    <name type="scientific">Luedemannella flava</name>
    <dbReference type="NCBI Taxonomy" id="349316"/>
    <lineage>
        <taxon>Bacteria</taxon>
        <taxon>Bacillati</taxon>
        <taxon>Actinomycetota</taxon>
        <taxon>Actinomycetes</taxon>
        <taxon>Micromonosporales</taxon>
        <taxon>Micromonosporaceae</taxon>
        <taxon>Luedemannella</taxon>
    </lineage>
</organism>
<dbReference type="PANTHER" id="PTHR43038">
    <property type="entry name" value="ATP-BINDING CASSETTE, SUB-FAMILY H, MEMBER 1"/>
    <property type="match status" value="1"/>
</dbReference>
<sequence length="270" mass="28840">MNAEPWLALLAGELRRQGLADPQVATVVADVRAHLRDSAEDPYRAFGAPERYAAAVAESLRGPASHARPVGPVRLQADGITKRYGRRQVLRDVNLTVRAGQIAAVVGANGCGKSTLLNICAGLISPDAGTVTVHGTLSHSPQDGGTAPYLLPDEHFALVGAGKGLTRDRSRTAGRARAGELGWQDVGATLAGQLSGGTRQKLNLVMSTLTEPDVLLLDEPYQGFDRGAYVNLWQQLWRLRDDGKAIVVVTHMLNELDQVDIVLDLTEANS</sequence>
<evidence type="ECO:0000313" key="5">
    <source>
        <dbReference type="Proteomes" id="UP001500218"/>
    </source>
</evidence>
<dbReference type="InterPro" id="IPR003439">
    <property type="entry name" value="ABC_transporter-like_ATP-bd"/>
</dbReference>
<evidence type="ECO:0000256" key="2">
    <source>
        <dbReference type="ARBA" id="ARBA00022840"/>
    </source>
</evidence>
<dbReference type="PANTHER" id="PTHR43038:SF7">
    <property type="entry name" value="ABC TRANSPORT SYSTEM ATP-BINDING PROTEIN"/>
    <property type="match status" value="1"/>
</dbReference>
<dbReference type="InterPro" id="IPR003593">
    <property type="entry name" value="AAA+_ATPase"/>
</dbReference>
<reference evidence="4 5" key="1">
    <citation type="journal article" date="2019" name="Int. J. Syst. Evol. Microbiol.">
        <title>The Global Catalogue of Microorganisms (GCM) 10K type strain sequencing project: providing services to taxonomists for standard genome sequencing and annotation.</title>
        <authorList>
            <consortium name="The Broad Institute Genomics Platform"/>
            <consortium name="The Broad Institute Genome Sequencing Center for Infectious Disease"/>
            <person name="Wu L."/>
            <person name="Ma J."/>
        </authorList>
    </citation>
    <scope>NUCLEOTIDE SEQUENCE [LARGE SCALE GENOMIC DNA]</scope>
    <source>
        <strain evidence="4 5">JCM 13250</strain>
    </source>
</reference>